<dbReference type="RefSeq" id="XP_013754923.1">
    <property type="nucleotide sequence ID" value="XM_013899469.1"/>
</dbReference>
<keyword evidence="2" id="KW-0040">ANK repeat</keyword>
<gene>
    <name evidence="3" type="ORF">AMSG_08957</name>
</gene>
<dbReference type="Pfam" id="PF12796">
    <property type="entry name" value="Ank_2"/>
    <property type="match status" value="3"/>
</dbReference>
<keyword evidence="4" id="KW-1185">Reference proteome</keyword>
<dbReference type="GeneID" id="25567531"/>
<organism evidence="3 4">
    <name type="scientific">Thecamonas trahens ATCC 50062</name>
    <dbReference type="NCBI Taxonomy" id="461836"/>
    <lineage>
        <taxon>Eukaryota</taxon>
        <taxon>Apusozoa</taxon>
        <taxon>Apusomonadida</taxon>
        <taxon>Apusomonadidae</taxon>
        <taxon>Thecamonas</taxon>
    </lineage>
</organism>
<sequence length="483" mass="51533">MLVGLPTELLHLIGYGLRVLSAADVVRLAGTCKRLQTGLLGSAHGKKLAQALLGFDACVEKRLWKGALVALAQVPAREQASFVGDGGVTSRMAVVVAARERDEDWLSLVSAMAATGAMITVPDGAQLLEMQWVGGPLKIGAVAVIVCGGEQLVGLASELLAVISGVSRAGVLCAAAAKGFVRLISQLLRIDDGTDVVQEGQCALAWACAYGHDAAVRVLLNDRRINLSAYDNAAFRYAAAHGQTAVLALLLKDRRVDPSAGNNEALRVAIKGSHRDVVALLAGDARVDPSVSHNHAIRWASRNGYDDIVMTLLADDRVDPGSYGNQAIQSACDKGHTRVVELLLADDRVDPAAADNYAFRAACDRGWADVVSLLLGDRRVDPTDKDNYGLRFAARRINAAAENNYALCWASRAGHVEVVKILLGQACVDPTANNYEAVRQASENEFTNVVSVLCADARVQPEVVARYWRIRMTEERVGPACPK</sequence>
<dbReference type="SMART" id="SM00248">
    <property type="entry name" value="ANK"/>
    <property type="match status" value="6"/>
</dbReference>
<accession>A0A0L0DKJ3</accession>
<dbReference type="SUPFAM" id="SSF48403">
    <property type="entry name" value="Ankyrin repeat"/>
    <property type="match status" value="1"/>
</dbReference>
<evidence type="ECO:0008006" key="5">
    <source>
        <dbReference type="Google" id="ProtNLM"/>
    </source>
</evidence>
<evidence type="ECO:0000313" key="3">
    <source>
        <dbReference type="EMBL" id="KNC52817.1"/>
    </source>
</evidence>
<dbReference type="PANTHER" id="PTHR24166:SF48">
    <property type="entry name" value="PROTEIN VAPYRIN"/>
    <property type="match status" value="1"/>
</dbReference>
<evidence type="ECO:0000313" key="4">
    <source>
        <dbReference type="Proteomes" id="UP000054408"/>
    </source>
</evidence>
<dbReference type="AlphaFoldDB" id="A0A0L0DKJ3"/>
<protein>
    <recommendedName>
        <fullName evidence="5">F-box domain-containing protein</fullName>
    </recommendedName>
</protein>
<reference evidence="3 4" key="1">
    <citation type="submission" date="2010-05" db="EMBL/GenBank/DDBJ databases">
        <title>The Genome Sequence of Thecamonas trahens ATCC 50062.</title>
        <authorList>
            <consortium name="The Broad Institute Genome Sequencing Platform"/>
            <person name="Russ C."/>
            <person name="Cuomo C."/>
            <person name="Shea T."/>
            <person name="Young S.K."/>
            <person name="Zeng Q."/>
            <person name="Koehrsen M."/>
            <person name="Haas B."/>
            <person name="Borodovsky M."/>
            <person name="Guigo R."/>
            <person name="Alvarado L."/>
            <person name="Berlin A."/>
            <person name="Bochicchio J."/>
            <person name="Borenstein D."/>
            <person name="Chapman S."/>
            <person name="Chen Z."/>
            <person name="Freedman E."/>
            <person name="Gellesch M."/>
            <person name="Goldberg J."/>
            <person name="Griggs A."/>
            <person name="Gujja S."/>
            <person name="Heilman E."/>
            <person name="Heiman D."/>
            <person name="Hepburn T."/>
            <person name="Howarth C."/>
            <person name="Jen D."/>
            <person name="Larson L."/>
            <person name="Mehta T."/>
            <person name="Park D."/>
            <person name="Pearson M."/>
            <person name="Roberts A."/>
            <person name="Saif S."/>
            <person name="Shenoy N."/>
            <person name="Sisk P."/>
            <person name="Stolte C."/>
            <person name="Sykes S."/>
            <person name="Thomson T."/>
            <person name="Walk T."/>
            <person name="White J."/>
            <person name="Yandava C."/>
            <person name="Burger G."/>
            <person name="Gray M.W."/>
            <person name="Holland P.W.H."/>
            <person name="King N."/>
            <person name="Lang F.B.F."/>
            <person name="Roger A.J."/>
            <person name="Ruiz-Trillo I."/>
            <person name="Lander E."/>
            <person name="Nusbaum C."/>
        </authorList>
    </citation>
    <scope>NUCLEOTIDE SEQUENCE [LARGE SCALE GENOMIC DNA]</scope>
    <source>
        <strain evidence="3 4">ATCC 50062</strain>
    </source>
</reference>
<dbReference type="OrthoDB" id="76098at2759"/>
<keyword evidence="1" id="KW-0677">Repeat</keyword>
<evidence type="ECO:0000256" key="1">
    <source>
        <dbReference type="ARBA" id="ARBA00022737"/>
    </source>
</evidence>
<dbReference type="InterPro" id="IPR002110">
    <property type="entry name" value="Ankyrin_rpt"/>
</dbReference>
<dbReference type="Gene3D" id="1.25.40.20">
    <property type="entry name" value="Ankyrin repeat-containing domain"/>
    <property type="match status" value="3"/>
</dbReference>
<evidence type="ECO:0000256" key="2">
    <source>
        <dbReference type="ARBA" id="ARBA00023043"/>
    </source>
</evidence>
<dbReference type="Proteomes" id="UP000054408">
    <property type="component" value="Unassembled WGS sequence"/>
</dbReference>
<dbReference type="eggNOG" id="KOG0504">
    <property type="taxonomic scope" value="Eukaryota"/>
</dbReference>
<dbReference type="PANTHER" id="PTHR24166">
    <property type="entry name" value="ROLLING PEBBLES, ISOFORM B"/>
    <property type="match status" value="1"/>
</dbReference>
<proteinExistence type="predicted"/>
<dbReference type="EMBL" id="GL349476">
    <property type="protein sequence ID" value="KNC52817.1"/>
    <property type="molecule type" value="Genomic_DNA"/>
</dbReference>
<dbReference type="InterPro" id="IPR036770">
    <property type="entry name" value="Ankyrin_rpt-contain_sf"/>
</dbReference>
<dbReference type="InterPro" id="IPR050889">
    <property type="entry name" value="Dendritic_Spine_Reg/Scaffold"/>
</dbReference>
<dbReference type="STRING" id="461836.A0A0L0DKJ3"/>
<name>A0A0L0DKJ3_THETB</name>